<evidence type="ECO:0000313" key="1">
    <source>
        <dbReference type="EMBL" id="CAB4153980.1"/>
    </source>
</evidence>
<gene>
    <name evidence="1" type="ORF">UFOVP636_44</name>
</gene>
<dbReference type="EMBL" id="LR796597">
    <property type="protein sequence ID" value="CAB4153980.1"/>
    <property type="molecule type" value="Genomic_DNA"/>
</dbReference>
<name>A0A6J5NA68_9CAUD</name>
<proteinExistence type="predicted"/>
<organism evidence="1">
    <name type="scientific">uncultured Caudovirales phage</name>
    <dbReference type="NCBI Taxonomy" id="2100421"/>
    <lineage>
        <taxon>Viruses</taxon>
        <taxon>Duplodnaviria</taxon>
        <taxon>Heunggongvirae</taxon>
        <taxon>Uroviricota</taxon>
        <taxon>Caudoviricetes</taxon>
        <taxon>Peduoviridae</taxon>
        <taxon>Maltschvirus</taxon>
        <taxon>Maltschvirus maltsch</taxon>
    </lineage>
</organism>
<accession>A0A6J5NA68</accession>
<protein>
    <submittedName>
        <fullName evidence="1">Uncharacterized protein</fullName>
    </submittedName>
</protein>
<sequence>MKATLLFDLDESQDAYSHKRCLKSLDMIFCIQEFNSQMKARIKYNEFSDVKQQAYDEVFKLWNETMQEYTIDIDELIY</sequence>
<reference evidence="1" key="1">
    <citation type="submission" date="2020-04" db="EMBL/GenBank/DDBJ databases">
        <authorList>
            <person name="Chiriac C."/>
            <person name="Salcher M."/>
            <person name="Ghai R."/>
            <person name="Kavagutti S V."/>
        </authorList>
    </citation>
    <scope>NUCLEOTIDE SEQUENCE</scope>
</reference>